<feature type="region of interest" description="Disordered" evidence="1">
    <location>
        <begin position="195"/>
        <end position="269"/>
    </location>
</feature>
<feature type="compositionally biased region" description="Low complexity" evidence="1">
    <location>
        <begin position="545"/>
        <end position="556"/>
    </location>
</feature>
<evidence type="ECO:0000256" key="1">
    <source>
        <dbReference type="SAM" id="MobiDB-lite"/>
    </source>
</evidence>
<feature type="region of interest" description="Disordered" evidence="1">
    <location>
        <begin position="289"/>
        <end position="320"/>
    </location>
</feature>
<dbReference type="Proteomes" id="UP000294530">
    <property type="component" value="Unassembled WGS sequence"/>
</dbReference>
<feature type="compositionally biased region" description="Low complexity" evidence="1">
    <location>
        <begin position="222"/>
        <end position="241"/>
    </location>
</feature>
<dbReference type="KEGG" id="blac:94350805"/>
<accession>A0A976IKW8</accession>
<gene>
    <name evidence="2" type="ORF">CCR75_007070</name>
</gene>
<dbReference type="RefSeq" id="XP_067823139.1">
    <property type="nucleotide sequence ID" value="XM_067965134.1"/>
</dbReference>
<evidence type="ECO:0000313" key="3">
    <source>
        <dbReference type="Proteomes" id="UP000294530"/>
    </source>
</evidence>
<feature type="compositionally biased region" description="Basic and acidic residues" evidence="1">
    <location>
        <begin position="256"/>
        <end position="266"/>
    </location>
</feature>
<feature type="region of interest" description="Disordered" evidence="1">
    <location>
        <begin position="525"/>
        <end position="570"/>
    </location>
</feature>
<proteinExistence type="predicted"/>
<feature type="compositionally biased region" description="Gly residues" evidence="1">
    <location>
        <begin position="561"/>
        <end position="570"/>
    </location>
</feature>
<dbReference type="GeneID" id="94350805"/>
<dbReference type="AlphaFoldDB" id="A0A976IKW8"/>
<protein>
    <recommendedName>
        <fullName evidence="4">Negative elongation factor A</fullName>
    </recommendedName>
</protein>
<comment type="caution">
    <text evidence="2">The sequence shown here is derived from an EMBL/GenBank/DDBJ whole genome shotgun (WGS) entry which is preliminary data.</text>
</comment>
<name>A0A976IKW8_BRELC</name>
<dbReference type="EMBL" id="SHOA02000001">
    <property type="protein sequence ID" value="TDH73641.1"/>
    <property type="molecule type" value="Genomic_DNA"/>
</dbReference>
<dbReference type="OrthoDB" id="2135488at2759"/>
<evidence type="ECO:0000313" key="2">
    <source>
        <dbReference type="EMBL" id="TDH73641.1"/>
    </source>
</evidence>
<evidence type="ECO:0008006" key="4">
    <source>
        <dbReference type="Google" id="ProtNLM"/>
    </source>
</evidence>
<keyword evidence="3" id="KW-1185">Reference proteome</keyword>
<sequence length="570" mass="62434">MPVKVATSCDASLPQQIDTKAGIDAWLLQKLRMEWSSHELGGLLTPSKLAEARASFMHLETPIKIRLLLSLISTRLNEANGAALKTEVDSLLQLSDEDAEEWVKVSTGIVKQFLLLKCNGQSTDSYLHAQLEATSSKVVQAVAFSFKKHLRNSMSNVVVDDTFSLENGLLNSSLCPQSAPSAAVHFTVIGEDEDANAKEDDVAASPVKKSLHRPLMARPAGALASSSTSSSLASSRMTSASKLSVGKTKNLMEMSSEIRRKADAGRFKRQRSRISMIDINEVKQIESEKAHKAEERKKQKLAAKEKEKEEKAKEKEKEKSGAAVANLVTNAGDKAGAVTGFVAPIGANDEHVALAADIFAMHYQSGLDESIPQYTQQQQLHSEAMTEVGDQNLSGDKYVPDGTQALLNAAFHSTQDIMKEVVTQQNHQLSDNQLLQQQQMPQSLYQDLYRSQQPMHMHHLVSPQQQYHQGFETEDATLNSTNTAGMPMPFSSYNNYSNTNGFFGDQFGNYGNSFGSIGFANAPMGQQDNSMGLPPLGGRQLSFDPTQPQHPQQQQQNNGAFMGGPGEYWR</sequence>
<reference evidence="2 3" key="1">
    <citation type="journal article" date="2021" name="Genome Biol.">
        <title>AFLAP: assembly-free linkage analysis pipeline using k-mers from genome sequencing data.</title>
        <authorList>
            <person name="Fletcher K."/>
            <person name="Zhang L."/>
            <person name="Gil J."/>
            <person name="Han R."/>
            <person name="Cavanaugh K."/>
            <person name="Michelmore R."/>
        </authorList>
    </citation>
    <scope>NUCLEOTIDE SEQUENCE [LARGE SCALE GENOMIC DNA]</scope>
    <source>
        <strain evidence="2 3">SF5</strain>
    </source>
</reference>
<organism evidence="2 3">
    <name type="scientific">Bremia lactucae</name>
    <name type="common">Lettuce downy mildew</name>
    <dbReference type="NCBI Taxonomy" id="4779"/>
    <lineage>
        <taxon>Eukaryota</taxon>
        <taxon>Sar</taxon>
        <taxon>Stramenopiles</taxon>
        <taxon>Oomycota</taxon>
        <taxon>Peronosporomycetes</taxon>
        <taxon>Peronosporales</taxon>
        <taxon>Peronosporaceae</taxon>
        <taxon>Bremia</taxon>
    </lineage>
</organism>